<evidence type="ECO:0000313" key="1">
    <source>
        <dbReference type="EMBL" id="ALJ26966.1"/>
    </source>
</evidence>
<accession>A0A0S1AW01</accession>
<protein>
    <submittedName>
        <fullName evidence="1">Uncharacterized protein</fullName>
    </submittedName>
</protein>
<dbReference type="PATRIC" id="fig|128780.6.peg.530"/>
<keyword evidence="2" id="KW-1185">Reference proteome</keyword>
<dbReference type="EMBL" id="CP012900">
    <property type="protein sequence ID" value="ALJ26966.1"/>
    <property type="molecule type" value="Genomic_DNA"/>
</dbReference>
<proteinExistence type="predicted"/>
<evidence type="ECO:0000313" key="2">
    <source>
        <dbReference type="Proteomes" id="UP000061010"/>
    </source>
</evidence>
<dbReference type="AlphaFoldDB" id="A0A0S1AW01"/>
<name>A0A0S1AW01_9GAMM</name>
<reference evidence="1 2" key="1">
    <citation type="journal article" date="2015" name="Genome Announc.">
        <title>Complete Genome Sequencing of Stenotrophomonas acidaminiphila ZAC14D2_NAIMI4_2, a Multidrug-Resistant Strain Isolated from Sediments of a Polluted River in Mexico, Uncovers New Antibiotic Resistance Genes and a Novel Class-II Lasso Peptide Biosynthesis Gene Cluster.</title>
        <authorList>
            <person name="Vinuesa P."/>
            <person name="Ochoa-Sanchez L.E."/>
        </authorList>
    </citation>
    <scope>NUCLEOTIDE SEQUENCE [LARGE SCALE GENOMIC DNA]</scope>
    <source>
        <strain evidence="1 2">ZAC14D2_NAIMI4_2</strain>
    </source>
</reference>
<organism evidence="1 2">
    <name type="scientific">Stenotrophomonas acidaminiphila</name>
    <dbReference type="NCBI Taxonomy" id="128780"/>
    <lineage>
        <taxon>Bacteria</taxon>
        <taxon>Pseudomonadati</taxon>
        <taxon>Pseudomonadota</taxon>
        <taxon>Gammaproteobacteria</taxon>
        <taxon>Lysobacterales</taxon>
        <taxon>Lysobacteraceae</taxon>
        <taxon>Stenotrophomonas</taxon>
    </lineage>
</organism>
<dbReference type="Proteomes" id="UP000061010">
    <property type="component" value="Chromosome"/>
</dbReference>
<gene>
    <name evidence="1" type="ORF">AOT14_05210</name>
</gene>
<sequence>MYQVPLNTYEALTRVQRGQGLFSCTLFARTAESVWAFSIRNRQAASVIGKNIAD</sequence>
<dbReference type="KEGG" id="sacz:AOT14_05210"/>